<dbReference type="eggNOG" id="COG1433">
    <property type="taxonomic scope" value="Bacteria"/>
</dbReference>
<accession>A0A0L6JXX5</accession>
<organism evidence="1 2">
    <name type="scientific">Pseudobacteroides cellulosolvens ATCC 35603 = DSM 2933</name>
    <dbReference type="NCBI Taxonomy" id="398512"/>
    <lineage>
        <taxon>Bacteria</taxon>
        <taxon>Bacillati</taxon>
        <taxon>Bacillota</taxon>
        <taxon>Clostridia</taxon>
        <taxon>Eubacteriales</taxon>
        <taxon>Oscillospiraceae</taxon>
        <taxon>Pseudobacteroides</taxon>
    </lineage>
</organism>
<keyword evidence="2" id="KW-1185">Reference proteome</keyword>
<evidence type="ECO:0000313" key="2">
    <source>
        <dbReference type="Proteomes" id="UP000036923"/>
    </source>
</evidence>
<dbReference type="OrthoDB" id="9791535at2"/>
<protein>
    <submittedName>
        <fullName evidence="1">C_GCAxxG_C_C family protein</fullName>
    </submittedName>
</protein>
<reference evidence="2" key="1">
    <citation type="submission" date="2015-07" db="EMBL/GenBank/DDBJ databases">
        <title>Near-Complete Genome Sequence of the Cellulolytic Bacterium Bacteroides (Pseudobacteroides) cellulosolvens ATCC 35603.</title>
        <authorList>
            <person name="Dassa B."/>
            <person name="Utturkar S.M."/>
            <person name="Klingeman D.M."/>
            <person name="Hurt R.A."/>
            <person name="Keller M."/>
            <person name="Xu J."/>
            <person name="Reddy Y.H.K."/>
            <person name="Borovok I."/>
            <person name="Grinberg I.R."/>
            <person name="Lamed R."/>
            <person name="Zhivin O."/>
            <person name="Bayer E.A."/>
            <person name="Brown S.D."/>
        </authorList>
    </citation>
    <scope>NUCLEOTIDE SEQUENCE [LARGE SCALE GENOMIC DNA]</scope>
    <source>
        <strain evidence="2">DSM 2933</strain>
    </source>
</reference>
<evidence type="ECO:0000313" key="1">
    <source>
        <dbReference type="EMBL" id="KNY30302.1"/>
    </source>
</evidence>
<gene>
    <name evidence="1" type="ORF">Bccel_5582</name>
</gene>
<dbReference type="AlphaFoldDB" id="A0A0L6JXX5"/>
<dbReference type="Proteomes" id="UP000036923">
    <property type="component" value="Unassembled WGS sequence"/>
</dbReference>
<dbReference type="Pfam" id="PF09719">
    <property type="entry name" value="C_GCAxxG_C_C"/>
    <property type="match status" value="1"/>
</dbReference>
<comment type="caution">
    <text evidence="1">The sequence shown here is derived from an EMBL/GenBank/DDBJ whole genome shotgun (WGS) entry which is preliminary data.</text>
</comment>
<dbReference type="NCBIfam" id="TIGR01909">
    <property type="entry name" value="C_GCAxxG_C_C"/>
    <property type="match status" value="1"/>
</dbReference>
<sequence length="148" mass="16424">MENKANYAIDNFDCGFNCSQAVFSAFCEELGLNKKIALKIACSFGGGMALGEVCGAVTGAFLVLGLKYGNNDPEDKFSKAKNRLLNRDFTARFRKLHGYITCKELLNYDITDDKQLNAARQSGIFKTKCPNYVRDTVLLLEEIIAENT</sequence>
<dbReference type="InterPro" id="IPR010181">
    <property type="entry name" value="CGCAxxGCC_motif"/>
</dbReference>
<dbReference type="EMBL" id="LGTC01000001">
    <property type="protein sequence ID" value="KNY30302.1"/>
    <property type="molecule type" value="Genomic_DNA"/>
</dbReference>
<dbReference type="RefSeq" id="WP_036939873.1">
    <property type="nucleotide sequence ID" value="NZ_JQKC01000010.1"/>
</dbReference>
<name>A0A0L6JXX5_9FIRM</name>
<proteinExistence type="predicted"/>
<dbReference type="STRING" id="398512.Bccel_5582"/>